<dbReference type="InterPro" id="IPR032830">
    <property type="entry name" value="XPB/Ssl2_N"/>
</dbReference>
<reference evidence="2 3" key="1">
    <citation type="submission" date="2018-03" db="EMBL/GenBank/DDBJ databases">
        <title>Bioinformatic expansion and discovery of thiopeptide antibiotics.</title>
        <authorList>
            <person name="Schwalen C.J."/>
            <person name="Hudson G.A."/>
            <person name="Mitchell D.A."/>
        </authorList>
    </citation>
    <scope>NUCLEOTIDE SEQUENCE [LARGE SCALE GENOMIC DNA]</scope>
    <source>
        <strain evidence="2 3">ATCC 21389</strain>
    </source>
</reference>
<comment type="caution">
    <text evidence="2">The sequence shown here is derived from an EMBL/GenBank/DDBJ whole genome shotgun (WGS) entry which is preliminary data.</text>
</comment>
<feature type="domain" description="Helicase XPB/Ssl2 N-terminal" evidence="1">
    <location>
        <begin position="552"/>
        <end position="672"/>
    </location>
</feature>
<dbReference type="EMBL" id="PYBW01000039">
    <property type="protein sequence ID" value="PYC80551.1"/>
    <property type="molecule type" value="Genomic_DNA"/>
</dbReference>
<accession>A0A2V4NVI1</accession>
<evidence type="ECO:0000313" key="2">
    <source>
        <dbReference type="EMBL" id="PYC80551.1"/>
    </source>
</evidence>
<keyword evidence="3" id="KW-1185">Reference proteome</keyword>
<evidence type="ECO:0000313" key="3">
    <source>
        <dbReference type="Proteomes" id="UP000248039"/>
    </source>
</evidence>
<dbReference type="AlphaFoldDB" id="A0A2V4NVI1"/>
<gene>
    <name evidence="2" type="ORF">C7C46_12765</name>
</gene>
<name>A0A2V4NVI1_9ACTN</name>
<organism evidence="2 3">
    <name type="scientific">Streptomyces tateyamensis</name>
    <dbReference type="NCBI Taxonomy" id="565073"/>
    <lineage>
        <taxon>Bacteria</taxon>
        <taxon>Bacillati</taxon>
        <taxon>Actinomycetota</taxon>
        <taxon>Actinomycetes</taxon>
        <taxon>Kitasatosporales</taxon>
        <taxon>Streptomycetaceae</taxon>
        <taxon>Streptomyces</taxon>
    </lineage>
</organism>
<evidence type="ECO:0000259" key="1">
    <source>
        <dbReference type="Pfam" id="PF13625"/>
    </source>
</evidence>
<dbReference type="OrthoDB" id="3415124at2"/>
<sequence length="841" mass="88261">MSPSRTTPPVESATAPPELVGWLAELDQDKLYRLLRARPDTAAEPPPQSLGELAERLLRPGSATAVLRRLPVPCLQAAEALCALGDGPVPWSRLAQLLDAGAGERSAGLDTALTALAGQGLVWRDGQDRLYPSPTLRQVWPVPLGLGAPLAELLAEAGSAELRELLTAHRLPVPVARRDRLAALAERLSDPEQLAALLAEAPPGVRALLLESTGDGEFGHSEFGDGQCGAPAVSAQQAGLAAQWAHERGLLIPDQRGYGPSQVPGEVLLALRGPHWHPPFDPVPPLPELYPVGEAEVAREAAAAATAFTTQAAALLAACAANPPTLLKNGGLGPRELGRLTRTARCEEPLVRLVLECALAAGLLISGGGRPGGRREGQSARTTKRAADLAAEGGPLRLTADYDGWRLRPPAEQYATLVVAWLTLPFTPTAVLDQQGRSWPALVARPASPSCRHARRGLLTAAGRLPAGHGAARAAGLGRLIAWHRPQADQLPEQDWPFAAVITEAELLGVVARGTLSPLGAALSGYSPEQPGALREAARRLLPGATDRARIGADLTAVVAGPPTGRLAALLDAAAERESHGTASVWRFTAAGIRRALDGGRSPQQLSAELAAAADLPALPQPLAYLIADTARRHGRVKVLASGCVLHGEDPALLAELAAHRGLAALRLRRLAGTVLVSAAGPEQTLAALRAEGYAPVAEGADGLLLVDRPATVPPQRGSTPARPPRILPTSSELRRLAAHLLATTPPPGARPPVTETELAAEAPRLTRPEITRLSRALRLDQPVTIEYLTGHHTITEHTVTTLTLDPPYLHACHRTTPTTPITFELSHLYSVLPPPEARGA</sequence>
<dbReference type="RefSeq" id="WP_110668893.1">
    <property type="nucleotide sequence ID" value="NZ_PYBW01000039.1"/>
</dbReference>
<proteinExistence type="predicted"/>
<dbReference type="Proteomes" id="UP000248039">
    <property type="component" value="Unassembled WGS sequence"/>
</dbReference>
<protein>
    <recommendedName>
        <fullName evidence="1">Helicase XPB/Ssl2 N-terminal domain-containing protein</fullName>
    </recommendedName>
</protein>
<dbReference type="Pfam" id="PF13625">
    <property type="entry name" value="Helicase_C_3"/>
    <property type="match status" value="1"/>
</dbReference>